<proteinExistence type="predicted"/>
<comment type="caution">
    <text evidence="1">The sequence shown here is derived from an EMBL/GenBank/DDBJ whole genome shotgun (WGS) entry which is preliminary data.</text>
</comment>
<dbReference type="EMBL" id="JAEMHK010000036">
    <property type="protein sequence ID" value="MBJ6802817.1"/>
    <property type="molecule type" value="Genomic_DNA"/>
</dbReference>
<sequence>MTKKMYNAICRCPCGLQDGMQQLSPSGSVLSVGDETGSTGLALGGVLDVRVTFRPTYSASSCSFQHLYDITGLVMLLLNFVYFETLLA</sequence>
<protein>
    <submittedName>
        <fullName evidence="1">Uncharacterized protein</fullName>
    </submittedName>
</protein>
<evidence type="ECO:0000313" key="1">
    <source>
        <dbReference type="EMBL" id="MBJ6802817.1"/>
    </source>
</evidence>
<gene>
    <name evidence="1" type="ORF">JFN90_22035</name>
</gene>
<accession>A0ABS0YYJ3</accession>
<evidence type="ECO:0000313" key="2">
    <source>
        <dbReference type="Proteomes" id="UP000641025"/>
    </source>
</evidence>
<dbReference type="RefSeq" id="WP_199397287.1">
    <property type="nucleotide sequence ID" value="NZ_JAEMHK010000036.1"/>
</dbReference>
<name>A0ABS0YYJ3_9BACT</name>
<organism evidence="1 2">
    <name type="scientific">Geomonas propionica</name>
    <dbReference type="NCBI Taxonomy" id="2798582"/>
    <lineage>
        <taxon>Bacteria</taxon>
        <taxon>Pseudomonadati</taxon>
        <taxon>Thermodesulfobacteriota</taxon>
        <taxon>Desulfuromonadia</taxon>
        <taxon>Geobacterales</taxon>
        <taxon>Geobacteraceae</taxon>
        <taxon>Geomonas</taxon>
    </lineage>
</organism>
<reference evidence="1 2" key="1">
    <citation type="submission" date="2020-12" db="EMBL/GenBank/DDBJ databases">
        <title>Geomonas sp. Red259, isolated from paddy soil.</title>
        <authorList>
            <person name="Xu Z."/>
            <person name="Zhang Z."/>
            <person name="Masuda Y."/>
            <person name="Itoh H."/>
            <person name="Senoo K."/>
        </authorList>
    </citation>
    <scope>NUCLEOTIDE SEQUENCE [LARGE SCALE GENOMIC DNA]</scope>
    <source>
        <strain evidence="1 2">Red259</strain>
    </source>
</reference>
<dbReference type="Proteomes" id="UP000641025">
    <property type="component" value="Unassembled WGS sequence"/>
</dbReference>
<keyword evidence="2" id="KW-1185">Reference proteome</keyword>